<name>A0A6A6GT52_VIRVR</name>
<keyword evidence="3" id="KW-1185">Reference proteome</keyword>
<organism evidence="2 3">
    <name type="scientific">Viridothelium virens</name>
    <name type="common">Speckled blister lichen</name>
    <name type="synonym">Trypethelium virens</name>
    <dbReference type="NCBI Taxonomy" id="1048519"/>
    <lineage>
        <taxon>Eukaryota</taxon>
        <taxon>Fungi</taxon>
        <taxon>Dikarya</taxon>
        <taxon>Ascomycota</taxon>
        <taxon>Pezizomycotina</taxon>
        <taxon>Dothideomycetes</taxon>
        <taxon>Dothideomycetes incertae sedis</taxon>
        <taxon>Trypetheliales</taxon>
        <taxon>Trypetheliaceae</taxon>
        <taxon>Viridothelium</taxon>
    </lineage>
</organism>
<dbReference type="OrthoDB" id="5366485at2759"/>
<feature type="compositionally biased region" description="Low complexity" evidence="1">
    <location>
        <begin position="34"/>
        <end position="49"/>
    </location>
</feature>
<sequence length="156" mass="16303">MASGNPTLDAAEASTGREPLNPQPTSPQTPNLRTSSTSQIPTSLSSLPSGYDPFILPLDLGSRTSSSQNISSLPSANAFEDLLHAKVRPPGPARAEEVGLDIEGNKFAEVVEMVRGEVDSGQVKVYKVKAGVGKVEFYIAGLDLGGERIVAVRAVG</sequence>
<evidence type="ECO:0000313" key="2">
    <source>
        <dbReference type="EMBL" id="KAF2228680.1"/>
    </source>
</evidence>
<accession>A0A6A6GT52</accession>
<evidence type="ECO:0000256" key="1">
    <source>
        <dbReference type="SAM" id="MobiDB-lite"/>
    </source>
</evidence>
<evidence type="ECO:0000313" key="3">
    <source>
        <dbReference type="Proteomes" id="UP000800092"/>
    </source>
</evidence>
<protein>
    <submittedName>
        <fullName evidence="2">Uncharacterized protein</fullName>
    </submittedName>
</protein>
<reference evidence="2" key="1">
    <citation type="journal article" date="2020" name="Stud. Mycol.">
        <title>101 Dothideomycetes genomes: a test case for predicting lifestyles and emergence of pathogens.</title>
        <authorList>
            <person name="Haridas S."/>
            <person name="Albert R."/>
            <person name="Binder M."/>
            <person name="Bloem J."/>
            <person name="Labutti K."/>
            <person name="Salamov A."/>
            <person name="Andreopoulos B."/>
            <person name="Baker S."/>
            <person name="Barry K."/>
            <person name="Bills G."/>
            <person name="Bluhm B."/>
            <person name="Cannon C."/>
            <person name="Castanera R."/>
            <person name="Culley D."/>
            <person name="Daum C."/>
            <person name="Ezra D."/>
            <person name="Gonzalez J."/>
            <person name="Henrissat B."/>
            <person name="Kuo A."/>
            <person name="Liang C."/>
            <person name="Lipzen A."/>
            <person name="Lutzoni F."/>
            <person name="Magnuson J."/>
            <person name="Mondo S."/>
            <person name="Nolan M."/>
            <person name="Ohm R."/>
            <person name="Pangilinan J."/>
            <person name="Park H.-J."/>
            <person name="Ramirez L."/>
            <person name="Alfaro M."/>
            <person name="Sun H."/>
            <person name="Tritt A."/>
            <person name="Yoshinaga Y."/>
            <person name="Zwiers L.-H."/>
            <person name="Turgeon B."/>
            <person name="Goodwin S."/>
            <person name="Spatafora J."/>
            <person name="Crous P."/>
            <person name="Grigoriev I."/>
        </authorList>
    </citation>
    <scope>NUCLEOTIDE SEQUENCE</scope>
    <source>
        <strain evidence="2">Tuck. ex Michener</strain>
    </source>
</reference>
<proteinExistence type="predicted"/>
<dbReference type="AlphaFoldDB" id="A0A6A6GT52"/>
<dbReference type="Pfam" id="PF23151">
    <property type="entry name" value="NuiA_2"/>
    <property type="match status" value="1"/>
</dbReference>
<dbReference type="Proteomes" id="UP000800092">
    <property type="component" value="Unassembled WGS sequence"/>
</dbReference>
<dbReference type="EMBL" id="ML991900">
    <property type="protein sequence ID" value="KAF2228680.1"/>
    <property type="molecule type" value="Genomic_DNA"/>
</dbReference>
<gene>
    <name evidence="2" type="ORF">EV356DRAFT_497847</name>
</gene>
<dbReference type="InterPro" id="IPR056539">
    <property type="entry name" value="NuiA-like"/>
</dbReference>
<feature type="region of interest" description="Disordered" evidence="1">
    <location>
        <begin position="1"/>
        <end position="50"/>
    </location>
</feature>